<feature type="compositionally biased region" description="Polar residues" evidence="3">
    <location>
        <begin position="102"/>
        <end position="132"/>
    </location>
</feature>
<proteinExistence type="predicted"/>
<sequence length="1527" mass="170388">MPFDLDYHIDYSKVSSRSHQLPTTISDLYPIFRSILESRSATRYHRSQQSNQVRLHSASVSTSSPSTFPTHRSIRSNVHPSSDSTGLHLSSGSWRGSGSQSAPSRFYSSSRTESTRPNSLFSNGQARPTPQHSSSSSASTGSRTLHSASHPGFRSTHHSYTRNAISTIPSRSISQQHSAKALEDIPDLRIPEEFLPLDSIQRTPLQPPTPPIVRDWMLLQISHARDLFQKQNYMQALVVVEKAKEHEYIRGLSTFPPNAASTLVARWHYQDLCLVEYCCRLLCAHEAQIGNIDIVDTLQRLNVSILEPAGRFKTSSKISFKSTFQLHQDPLLDYTLAIIAKNWGELLGSVPVPSFQMTTPNQAALASAVYPFLQAISSRRLFPSTTTIFQDTTAAPALTSSSRRIALDVFVSLGDHKGSLQWIWLWERLDRQDWLCQWNQAEFKQGLANHFQQSDRPDWTMDLFRLSSKASGTPELWVQDLLNTLPSRLSSTRVSAGDALSLILHHASTDLGAFLSKRQYYQLDSWKRLDQVESWLAGIKEGVVVRPQDTRPVEQDLWREMAMVGVLSEYFCMEDVLRSVHPDILTVIEPSHSPFREHIKDVHQASSSSSGYHDALTTHLEEMATKVSSSTCSQSDNASSKESIKALTILQRAIQETMSSTSVQDTLEAYRNLLHNVARHFALRSRHLGLISQVIEIEFRSLKGSDLWKQTKLTAGPSHAAMRQEQSPSTSQGYDLAAFSDVRDFAEGYLRSDLAKICAVSTLSIARSASNKWTGQLSDWFMAVAESSEHTGPLARSLQCQGQLLPGSEAYNKAMWILLQDQEYDIAVALHSHVYLRDNIKNVSGQIARLPSTEEVRKLVHALVTSDIPNHLERAHWIVEQHLNMSQPASACATQQSLSIDVGILTELAGGWSRHAEFDRVSQVIEIMKEHDIPPNMTFYNTLLKSLVDLAPFSRLGRRTMGSGKQSGMRELGRDIMVRQMLKSRQHGRVRQSGGSQRTDLDKGWNVLLNAVSADSGGRVSLSDQGMDSPLMLKNLIMQSSSSSRRPEGTLFRPDGYTFSILLGAFAKRGEIESISELFLEMKHLGLEPDVVICNILANAFAKRGDLKSVDRVLQEARHRNMEPGLYLTNAVLDSLIETSASASKIRETLGGMITVAAETESLSSGLDAEIPVRRLDRLHGQRHQIATRNRLARLSGSPSSQSSGGGPLESGLDSVTLTTLIKYHIRQNDLRSAQHVVQAMVEAGMVPDSRAYVLLLSGSIRNGDIPAGLDTLRAMRTHSGLYPDAKAWKGLLRCAMELERPSQLDPQLISRPSAFDGGFQEPDDVNSKSPQLRRPQEGPVSLLLQELATVMDEMERAQYSPIHTTDIPRTDDDARKQYLSGILTSAWMSSLGEEEEEVERYLNADVKGKNSLLRRLLNHYLQPATLENTSKAFETREDVLDRCQQAIRLVQLVESCGIELGPQWKWDVVVRRIRDLTGRDASVVAMELSRSMKVMADGKAEGGLEEFRARARPWRRSKSQPHMGKA</sequence>
<feature type="region of interest" description="Disordered" evidence="3">
    <location>
        <begin position="1304"/>
        <end position="1338"/>
    </location>
</feature>
<dbReference type="PANTHER" id="PTHR47932:SF44">
    <property type="entry name" value="MIOREX COMPLEX COMPONENT 1"/>
    <property type="match status" value="1"/>
</dbReference>
<keyword evidence="1" id="KW-0677">Repeat</keyword>
<evidence type="ECO:0000313" key="5">
    <source>
        <dbReference type="Proteomes" id="UP000823405"/>
    </source>
</evidence>
<dbReference type="Gene3D" id="1.25.40.10">
    <property type="entry name" value="Tetratricopeptide repeat domain"/>
    <property type="match status" value="2"/>
</dbReference>
<feature type="region of interest" description="Disordered" evidence="3">
    <location>
        <begin position="1191"/>
        <end position="1211"/>
    </location>
</feature>
<dbReference type="Pfam" id="PF13041">
    <property type="entry name" value="PPR_2"/>
    <property type="match status" value="1"/>
</dbReference>
<feature type="compositionally biased region" description="Polar residues" evidence="3">
    <location>
        <begin position="44"/>
        <end position="54"/>
    </location>
</feature>
<feature type="compositionally biased region" description="Low complexity" evidence="3">
    <location>
        <begin position="57"/>
        <end position="71"/>
    </location>
</feature>
<evidence type="ECO:0000313" key="4">
    <source>
        <dbReference type="EMBL" id="KAG0311669.1"/>
    </source>
</evidence>
<evidence type="ECO:0000256" key="3">
    <source>
        <dbReference type="SAM" id="MobiDB-lite"/>
    </source>
</evidence>
<dbReference type="PROSITE" id="PS51375">
    <property type="entry name" value="PPR"/>
    <property type="match status" value="3"/>
</dbReference>
<dbReference type="InterPro" id="IPR011990">
    <property type="entry name" value="TPR-like_helical_dom_sf"/>
</dbReference>
<organism evidence="4 5">
    <name type="scientific">Linnemannia gamsii</name>
    <dbReference type="NCBI Taxonomy" id="64522"/>
    <lineage>
        <taxon>Eukaryota</taxon>
        <taxon>Fungi</taxon>
        <taxon>Fungi incertae sedis</taxon>
        <taxon>Mucoromycota</taxon>
        <taxon>Mortierellomycotina</taxon>
        <taxon>Mortierellomycetes</taxon>
        <taxon>Mortierellales</taxon>
        <taxon>Mortierellaceae</taxon>
        <taxon>Linnemannia</taxon>
    </lineage>
</organism>
<feature type="region of interest" description="Disordered" evidence="3">
    <location>
        <begin position="44"/>
        <end position="158"/>
    </location>
</feature>
<gene>
    <name evidence="4" type="ORF">BGZ97_011695</name>
</gene>
<accession>A0A9P6R5U4</accession>
<keyword evidence="5" id="KW-1185">Reference proteome</keyword>
<feature type="region of interest" description="Disordered" evidence="3">
    <location>
        <begin position="1508"/>
        <end position="1527"/>
    </location>
</feature>
<comment type="caution">
    <text evidence="4">The sequence shown here is derived from an EMBL/GenBank/DDBJ whole genome shotgun (WGS) entry which is preliminary data.</text>
</comment>
<dbReference type="InterPro" id="IPR002885">
    <property type="entry name" value="PPR_rpt"/>
</dbReference>
<evidence type="ECO:0000256" key="2">
    <source>
        <dbReference type="PROSITE-ProRule" id="PRU00708"/>
    </source>
</evidence>
<feature type="repeat" description="PPR" evidence="2">
    <location>
        <begin position="1214"/>
        <end position="1248"/>
    </location>
</feature>
<evidence type="ECO:0008006" key="6">
    <source>
        <dbReference type="Google" id="ProtNLM"/>
    </source>
</evidence>
<dbReference type="PANTHER" id="PTHR47932">
    <property type="entry name" value="ATPASE EXPRESSION PROTEIN 3"/>
    <property type="match status" value="1"/>
</dbReference>
<feature type="repeat" description="PPR" evidence="2">
    <location>
        <begin position="1055"/>
        <end position="1089"/>
    </location>
</feature>
<dbReference type="OrthoDB" id="185373at2759"/>
<feature type="compositionally biased region" description="Polar residues" evidence="3">
    <location>
        <begin position="75"/>
        <end position="88"/>
    </location>
</feature>
<name>A0A9P6R5U4_9FUNG</name>
<feature type="compositionally biased region" description="Basic residues" evidence="3">
    <location>
        <begin position="1511"/>
        <end position="1527"/>
    </location>
</feature>
<evidence type="ECO:0000256" key="1">
    <source>
        <dbReference type="ARBA" id="ARBA00022737"/>
    </source>
</evidence>
<dbReference type="NCBIfam" id="TIGR00756">
    <property type="entry name" value="PPR"/>
    <property type="match status" value="1"/>
</dbReference>
<feature type="repeat" description="PPR" evidence="2">
    <location>
        <begin position="1090"/>
        <end position="1124"/>
    </location>
</feature>
<feature type="compositionally biased region" description="Low complexity" evidence="3">
    <location>
        <begin position="90"/>
        <end position="101"/>
    </location>
</feature>
<dbReference type="EMBL" id="JAAAIN010000689">
    <property type="protein sequence ID" value="KAG0311669.1"/>
    <property type="molecule type" value="Genomic_DNA"/>
</dbReference>
<protein>
    <recommendedName>
        <fullName evidence="6">Pentacotripeptide-repeat region of PRORP domain-containing protein</fullName>
    </recommendedName>
</protein>
<dbReference type="Proteomes" id="UP000823405">
    <property type="component" value="Unassembled WGS sequence"/>
</dbReference>
<feature type="compositionally biased region" description="Low complexity" evidence="3">
    <location>
        <begin position="133"/>
        <end position="142"/>
    </location>
</feature>
<reference evidence="4" key="1">
    <citation type="journal article" date="2020" name="Fungal Divers.">
        <title>Resolving the Mortierellaceae phylogeny through synthesis of multi-gene phylogenetics and phylogenomics.</title>
        <authorList>
            <person name="Vandepol N."/>
            <person name="Liber J."/>
            <person name="Desiro A."/>
            <person name="Na H."/>
            <person name="Kennedy M."/>
            <person name="Barry K."/>
            <person name="Grigoriev I.V."/>
            <person name="Miller A.N."/>
            <person name="O'Donnell K."/>
            <person name="Stajich J.E."/>
            <person name="Bonito G."/>
        </authorList>
    </citation>
    <scope>NUCLEOTIDE SEQUENCE</scope>
    <source>
        <strain evidence="4">NVP60</strain>
    </source>
</reference>